<keyword evidence="3" id="KW-1185">Reference proteome</keyword>
<dbReference type="InterPro" id="IPR052957">
    <property type="entry name" value="Auxin_embryo_med"/>
</dbReference>
<comment type="caution">
    <text evidence="2">The sequence shown here is derived from an EMBL/GenBank/DDBJ whole genome shotgun (WGS) entry which is preliminary data.</text>
</comment>
<dbReference type="EMBL" id="JAQQWL010000002">
    <property type="protein sequence ID" value="KAK8087391.1"/>
    <property type="molecule type" value="Genomic_DNA"/>
</dbReference>
<dbReference type="InterPro" id="IPR036890">
    <property type="entry name" value="HATPase_C_sf"/>
</dbReference>
<evidence type="ECO:0000256" key="1">
    <source>
        <dbReference type="SAM" id="MobiDB-lite"/>
    </source>
</evidence>
<dbReference type="PANTHER" id="PTHR32387:SF0">
    <property type="entry name" value="PROTEIN NO VEIN"/>
    <property type="match status" value="1"/>
</dbReference>
<name>A0ABR1WW81_9PEZI</name>
<feature type="region of interest" description="Disordered" evidence="1">
    <location>
        <begin position="1233"/>
        <end position="1293"/>
    </location>
</feature>
<proteinExistence type="predicted"/>
<dbReference type="GeneID" id="92086837"/>
<evidence type="ECO:0000313" key="2">
    <source>
        <dbReference type="EMBL" id="KAK8087391.1"/>
    </source>
</evidence>
<reference evidence="2 3" key="1">
    <citation type="submission" date="2023-01" db="EMBL/GenBank/DDBJ databases">
        <title>Analysis of 21 Apiospora genomes using comparative genomics revels a genus with tremendous synthesis potential of carbohydrate active enzymes and secondary metabolites.</title>
        <authorList>
            <person name="Sorensen T."/>
        </authorList>
    </citation>
    <scope>NUCLEOTIDE SEQUENCE [LARGE SCALE GENOMIC DNA]</scope>
    <source>
        <strain evidence="2 3">CBS 135458</strain>
    </source>
</reference>
<sequence length="1556" mass="175392">MTVPKDRQSAKALVEKISKEHGHMSDEKLKDVDPQLRREIQEAFLKKDLMIGSSVITLSKNLYTSKARFVFELLQNADDNSYENAKGLGTEPAPRWEKGAQGYIGEKGIGFKSVFMAAWKVHIQSGAFSFFFKHKPGDSGMGMISPIWGDADEEVLQSTLTRITLYLHETGDEAAMEKTRQTIEAQFEELQETFLLFLKNLRKINVAFHDATGVRMASASYSVEKPRPNYSVLRRSKSKKGTTENEAKHFHVTTHEVTNLAKNDNRNYSASEESSRAYAKSQVILAFPLSETSEPIIRPQDLFVFLPVRSAGFSFFIQADFVTDAARQDIVRDSLRNLTLLDGVADAFIQAVLQLCQHDTLRYQWMRYLPDKADKTWGALWVSLVDKIATRLSKTPVLLGRIRPHQQRLISDMFRLLDRVLDEEGNPLFEDIETDAIISSGYARTDTLLLAPYGLRAESLVRSFGGSRSHYKPCPRKDPAEVSSHTAVFPLTLTLSASKCHLKFLYLSHHLKGNEKSGYSELEILDNEGTFSRPTSKVLYIKNEEPYGPWQLFQKTKTGFKPGDCAPGYDGPLFVNAGYFGNSPATPLGQDLTWLLWFYKELKVEKVVYMGINELSPEGQYLHRYRPERFLTCLRLFSQNKTADSLQYLKKTWVLCGTQNRILTRSVQFDLTYFPTDILKRRVDRFLPPDSFFPWLWLDMDEYPEAIPLQWKLFLSKVGVGTPSSDVAFALDMLKYFVEAVMGGKDEAGIFELYEHISIELRGAKAETIRTSFNENRWIYIPGHGKECTWAFPSECVWKAPQHLVSKHALECLYKKDRSFSNFKHLSGFFTDTLGIGNCDPNILIEELRVLRESECDDIDTVSGTYAGLQAMIPRIIGLTKEEVRNAFERNALIYVPFDEDSAWYTTSQCVWSSAARLRGRISLNDEYGKFEDLFVDFLGVKQVDLQMAVDELKEIGRNRTAISEEVKESIQTVNSLLPDSLCPPSSTDVVDGRIFPIRTPAGSVTIVSGATEFFVADRDSLRSVFETKVKFLDFSLEEVVRLQPFLEWAGLETRYLSKCVGEATSFHGGAANPTSNPESQISNRAHALLRIANHFSSPRVQGLNGQRLFYERMKSAEIFETNGISSDLILTQDGLSHEVPGRIQTLHIDVRSERLKVYVPQSKDDQEYIFTNVLSQKLFEWMMEHPVTHISSGSNRDVIKDGVTATRDVMLAPRSRLDRALDDNGISMIDIDNTDEDALTEPASPITPVRETVEGSETADSDPSRLHTPSTSNAGLPPGAAGEESPDRSSLFSPSERHLRELFNRRSSISPSATPSGATPAPDRVATQAYVALLGNVIEQARRNTLPNRGTFDMSLLLSRVPGGAGSSNWGLGSLPQMERDIKVGAAGELYVFELLANLTQPRSLPGFSRANWQSNIRSHVTVHPEYRTMAPWLGRETSDLVYSDTEGALTECLIERGFLAQEAWVGKRPRYFLEVKTTTSTCDTPFYMSKAQYRRMQENTTTASNRDTIYVIFRVYNLGSANLGLRIYLDPEELRTSERLQFTAESWSVVPTVG</sequence>
<protein>
    <recommendedName>
        <fullName evidence="4">Protein NO VEIN C-terminal domain-containing protein</fullName>
    </recommendedName>
</protein>
<dbReference type="SUPFAM" id="SSF55874">
    <property type="entry name" value="ATPase domain of HSP90 chaperone/DNA topoisomerase II/histidine kinase"/>
    <property type="match status" value="1"/>
</dbReference>
<dbReference type="RefSeq" id="XP_066721915.1">
    <property type="nucleotide sequence ID" value="XM_066853774.1"/>
</dbReference>
<dbReference type="PANTHER" id="PTHR32387">
    <property type="entry name" value="WU:FJ29H11"/>
    <property type="match status" value="1"/>
</dbReference>
<gene>
    <name evidence="2" type="ORF">PG994_002365</name>
</gene>
<accession>A0ABR1WW81</accession>
<evidence type="ECO:0008006" key="4">
    <source>
        <dbReference type="Google" id="ProtNLM"/>
    </source>
</evidence>
<dbReference type="Gene3D" id="3.30.565.10">
    <property type="entry name" value="Histidine kinase-like ATPase, C-terminal domain"/>
    <property type="match status" value="1"/>
</dbReference>
<organism evidence="2 3">
    <name type="scientific">Apiospora phragmitis</name>
    <dbReference type="NCBI Taxonomy" id="2905665"/>
    <lineage>
        <taxon>Eukaryota</taxon>
        <taxon>Fungi</taxon>
        <taxon>Dikarya</taxon>
        <taxon>Ascomycota</taxon>
        <taxon>Pezizomycotina</taxon>
        <taxon>Sordariomycetes</taxon>
        <taxon>Xylariomycetidae</taxon>
        <taxon>Amphisphaeriales</taxon>
        <taxon>Apiosporaceae</taxon>
        <taxon>Apiospora</taxon>
    </lineage>
</organism>
<evidence type="ECO:0000313" key="3">
    <source>
        <dbReference type="Proteomes" id="UP001480595"/>
    </source>
</evidence>
<dbReference type="Proteomes" id="UP001480595">
    <property type="component" value="Unassembled WGS sequence"/>
</dbReference>